<proteinExistence type="predicted"/>
<feature type="compositionally biased region" description="Polar residues" evidence="1">
    <location>
        <begin position="1"/>
        <end position="10"/>
    </location>
</feature>
<evidence type="ECO:0000256" key="1">
    <source>
        <dbReference type="SAM" id="MobiDB-lite"/>
    </source>
</evidence>
<gene>
    <name evidence="2" type="ORF">HRV97_14015</name>
</gene>
<organism evidence="2 3">
    <name type="scientific">Sphingomonas hominis</name>
    <dbReference type="NCBI Taxonomy" id="2741495"/>
    <lineage>
        <taxon>Bacteria</taxon>
        <taxon>Pseudomonadati</taxon>
        <taxon>Pseudomonadota</taxon>
        <taxon>Alphaproteobacteria</taxon>
        <taxon>Sphingomonadales</taxon>
        <taxon>Sphingomonadaceae</taxon>
        <taxon>Sphingomonas</taxon>
    </lineage>
</organism>
<dbReference type="Proteomes" id="UP000621447">
    <property type="component" value="Unassembled WGS sequence"/>
</dbReference>
<protein>
    <submittedName>
        <fullName evidence="2">Uncharacterized protein</fullName>
    </submittedName>
</protein>
<keyword evidence="3" id="KW-1185">Reference proteome</keyword>
<accession>A0ABX2JKE5</accession>
<evidence type="ECO:0000313" key="2">
    <source>
        <dbReference type="EMBL" id="NTS66274.1"/>
    </source>
</evidence>
<evidence type="ECO:0000313" key="3">
    <source>
        <dbReference type="Proteomes" id="UP000621447"/>
    </source>
</evidence>
<sequence>MAEQANQQELAQKAARLKAEQDVTVNRPDNDDHAHEGVTSTPFEDQAPSGAFDAEGHRPVLERSRKVR</sequence>
<feature type="compositionally biased region" description="Basic and acidic residues" evidence="1">
    <location>
        <begin position="54"/>
        <end position="68"/>
    </location>
</feature>
<dbReference type="RefSeq" id="WP_174194897.1">
    <property type="nucleotide sequence ID" value="NZ_JABULH010000006.1"/>
</dbReference>
<comment type="caution">
    <text evidence="2">The sequence shown here is derived from an EMBL/GenBank/DDBJ whole genome shotgun (WGS) entry which is preliminary data.</text>
</comment>
<reference evidence="2 3" key="1">
    <citation type="submission" date="2020-06" db="EMBL/GenBank/DDBJ databases">
        <title>Sphingomonas hominis sp. nov., a member of the Sphingomonas, isolated from the hair of a 22-year-old girl.</title>
        <authorList>
            <person name="Zhang D.-F."/>
            <person name="Cui X.-W."/>
        </authorList>
    </citation>
    <scope>NUCLEOTIDE SEQUENCE [LARGE SCALE GENOMIC DNA]</scope>
    <source>
        <strain evidence="2 3">HHU CXW</strain>
    </source>
</reference>
<dbReference type="EMBL" id="JABULH010000006">
    <property type="protein sequence ID" value="NTS66274.1"/>
    <property type="molecule type" value="Genomic_DNA"/>
</dbReference>
<feature type="region of interest" description="Disordered" evidence="1">
    <location>
        <begin position="1"/>
        <end position="68"/>
    </location>
</feature>
<name>A0ABX2JKE5_9SPHN</name>